<name>A0A3B0UH12_9ZZZZ</name>
<dbReference type="InterPro" id="IPR029058">
    <property type="entry name" value="AB_hydrolase_fold"/>
</dbReference>
<dbReference type="Gene3D" id="3.40.50.1820">
    <property type="entry name" value="alpha/beta hydrolase"/>
    <property type="match status" value="1"/>
</dbReference>
<dbReference type="InterPro" id="IPR050228">
    <property type="entry name" value="Carboxylesterase_BioH"/>
</dbReference>
<dbReference type="PRINTS" id="PR00111">
    <property type="entry name" value="ABHYDROLASE"/>
</dbReference>
<dbReference type="SUPFAM" id="SSF53474">
    <property type="entry name" value="alpha/beta-Hydrolases"/>
    <property type="match status" value="1"/>
</dbReference>
<dbReference type="PANTHER" id="PTHR43194:SF2">
    <property type="entry name" value="PEROXISOMAL MEMBRANE PROTEIN LPX1"/>
    <property type="match status" value="1"/>
</dbReference>
<dbReference type="GO" id="GO:0003824">
    <property type="term" value="F:catalytic activity"/>
    <property type="evidence" value="ECO:0007669"/>
    <property type="project" value="InterPro"/>
</dbReference>
<sequence>MKSGYIDLGDGKLYYEVGGSEDALETVVLSHAAFLDGRMWDAQWEAFIKQYRVVRYDMIGYGKSDSAVGSRCRRHDLLKLLQALNITHTHLIGCSMGGEIVLDIALEHPELVQSLVVVNGTPSGFEMQGEPPKYLFDMIGALQAGEIDRASELQLRIWFDGPNRQPEKVNKHLRQRAAEMNRLFVSNGTFFIADSQPAKPLDPPAISRLNEIQTPTLIVTGQLDHVENLRAADEMIAQIPQTQRLFIEDAAHVPSMEHPELFNREVLHFLN</sequence>
<dbReference type="AlphaFoldDB" id="A0A3B0UH12"/>
<dbReference type="EMBL" id="UOEU01000009">
    <property type="protein sequence ID" value="VAW29878.1"/>
    <property type="molecule type" value="Genomic_DNA"/>
</dbReference>
<dbReference type="Pfam" id="PF00561">
    <property type="entry name" value="Abhydrolase_1"/>
    <property type="match status" value="1"/>
</dbReference>
<reference evidence="2" key="1">
    <citation type="submission" date="2018-06" db="EMBL/GenBank/DDBJ databases">
        <authorList>
            <person name="Zhirakovskaya E."/>
        </authorList>
    </citation>
    <scope>NUCLEOTIDE SEQUENCE</scope>
</reference>
<proteinExistence type="predicted"/>
<organism evidence="2">
    <name type="scientific">hydrothermal vent metagenome</name>
    <dbReference type="NCBI Taxonomy" id="652676"/>
    <lineage>
        <taxon>unclassified sequences</taxon>
        <taxon>metagenomes</taxon>
        <taxon>ecological metagenomes</taxon>
    </lineage>
</organism>
<dbReference type="InterPro" id="IPR000073">
    <property type="entry name" value="AB_hydrolase_1"/>
</dbReference>
<dbReference type="InterPro" id="IPR000639">
    <property type="entry name" value="Epox_hydrolase-like"/>
</dbReference>
<dbReference type="PRINTS" id="PR00412">
    <property type="entry name" value="EPOXHYDRLASE"/>
</dbReference>
<gene>
    <name evidence="2" type="ORF">MNBD_CHLOROFLEXI01-4236</name>
</gene>
<evidence type="ECO:0000259" key="1">
    <source>
        <dbReference type="Pfam" id="PF00561"/>
    </source>
</evidence>
<evidence type="ECO:0000313" key="2">
    <source>
        <dbReference type="EMBL" id="VAW29878.1"/>
    </source>
</evidence>
<dbReference type="PANTHER" id="PTHR43194">
    <property type="entry name" value="HYDROLASE ALPHA/BETA FOLD FAMILY"/>
    <property type="match status" value="1"/>
</dbReference>
<accession>A0A3B0UH12</accession>
<protein>
    <recommendedName>
        <fullName evidence="1">AB hydrolase-1 domain-containing protein</fullName>
    </recommendedName>
</protein>
<feature type="domain" description="AB hydrolase-1" evidence="1">
    <location>
        <begin position="26"/>
        <end position="259"/>
    </location>
</feature>